<dbReference type="InterPro" id="IPR025943">
    <property type="entry name" value="Sigma_54_int_dom_ATP-bd_2"/>
</dbReference>
<dbReference type="PANTHER" id="PTHR32071">
    <property type="entry name" value="TRANSCRIPTIONAL REGULATORY PROTEIN"/>
    <property type="match status" value="1"/>
</dbReference>
<accession>A0A0V8JN75</accession>
<dbReference type="InterPro" id="IPR013767">
    <property type="entry name" value="PAS_fold"/>
</dbReference>
<dbReference type="InterPro" id="IPR025944">
    <property type="entry name" value="Sigma_54_int_dom_CS"/>
</dbReference>
<evidence type="ECO:0000256" key="5">
    <source>
        <dbReference type="ARBA" id="ARBA00023163"/>
    </source>
</evidence>
<dbReference type="SUPFAM" id="SSF52540">
    <property type="entry name" value="P-loop containing nucleoside triphosphate hydrolases"/>
    <property type="match status" value="1"/>
</dbReference>
<keyword evidence="3" id="KW-0805">Transcription regulation</keyword>
<dbReference type="FunFam" id="3.40.50.300:FF:000006">
    <property type="entry name" value="DNA-binding transcriptional regulator NtrC"/>
    <property type="match status" value="1"/>
</dbReference>
<reference evidence="9 10" key="1">
    <citation type="submission" date="2015-11" db="EMBL/GenBank/DDBJ databases">
        <title>Bacillus caseinolyticus sp nov.</title>
        <authorList>
            <person name="Dastager S.G."/>
            <person name="Mawlankar R."/>
        </authorList>
    </citation>
    <scope>NUCLEOTIDE SEQUENCE [LARGE SCALE GENOMIC DNA]</scope>
    <source>
        <strain evidence="9 10">SGD-V-76</strain>
    </source>
</reference>
<evidence type="ECO:0000256" key="1">
    <source>
        <dbReference type="ARBA" id="ARBA00022741"/>
    </source>
</evidence>
<feature type="coiled-coil region" evidence="6">
    <location>
        <begin position="95"/>
        <end position="122"/>
    </location>
</feature>
<dbReference type="InterPro" id="IPR035965">
    <property type="entry name" value="PAS-like_dom_sf"/>
</dbReference>
<dbReference type="EMBL" id="LNQP01000023">
    <property type="protein sequence ID" value="KSU88479.1"/>
    <property type="molecule type" value="Genomic_DNA"/>
</dbReference>
<keyword evidence="10" id="KW-1185">Reference proteome</keyword>
<dbReference type="PANTHER" id="PTHR32071:SF121">
    <property type="entry name" value="SIGMA L-DEPENDENT TRANSCRIPTIONAL REGULATOR YQIR-RELATED"/>
    <property type="match status" value="1"/>
</dbReference>
<dbReference type="InterPro" id="IPR025662">
    <property type="entry name" value="Sigma_54_int_dom_ATP-bd_1"/>
</dbReference>
<evidence type="ECO:0000256" key="2">
    <source>
        <dbReference type="ARBA" id="ARBA00022840"/>
    </source>
</evidence>
<dbReference type="GO" id="GO:0006355">
    <property type="term" value="P:regulation of DNA-templated transcription"/>
    <property type="evidence" value="ECO:0007669"/>
    <property type="project" value="InterPro"/>
</dbReference>
<evidence type="ECO:0000313" key="10">
    <source>
        <dbReference type="Proteomes" id="UP000053681"/>
    </source>
</evidence>
<keyword evidence="5" id="KW-0804">Transcription</keyword>
<dbReference type="Gene3D" id="3.40.50.300">
    <property type="entry name" value="P-loop containing nucleotide triphosphate hydrolases"/>
    <property type="match status" value="1"/>
</dbReference>
<dbReference type="PRINTS" id="PR01590">
    <property type="entry name" value="HTHFIS"/>
</dbReference>
<keyword evidence="6" id="KW-0175">Coiled coil</keyword>
<dbReference type="InterPro" id="IPR000014">
    <property type="entry name" value="PAS"/>
</dbReference>
<protein>
    <submittedName>
        <fullName evidence="9">AAA family ATPase</fullName>
    </submittedName>
</protein>
<name>A0A0V8JN75_9BACI</name>
<keyword evidence="4" id="KW-0238">DNA-binding</keyword>
<feature type="domain" description="PAS" evidence="8">
    <location>
        <begin position="234"/>
        <end position="305"/>
    </location>
</feature>
<evidence type="ECO:0000259" key="8">
    <source>
        <dbReference type="PROSITE" id="PS50112"/>
    </source>
</evidence>
<dbReference type="SMART" id="SM00091">
    <property type="entry name" value="PAS"/>
    <property type="match status" value="2"/>
</dbReference>
<dbReference type="Proteomes" id="UP000053681">
    <property type="component" value="Unassembled WGS sequence"/>
</dbReference>
<evidence type="ECO:0000259" key="7">
    <source>
        <dbReference type="PROSITE" id="PS50045"/>
    </source>
</evidence>
<evidence type="ECO:0000256" key="6">
    <source>
        <dbReference type="SAM" id="Coils"/>
    </source>
</evidence>
<dbReference type="PROSITE" id="PS50045">
    <property type="entry name" value="SIGMA54_INTERACT_4"/>
    <property type="match status" value="1"/>
</dbReference>
<dbReference type="InterPro" id="IPR003593">
    <property type="entry name" value="AAA+_ATPase"/>
</dbReference>
<evidence type="ECO:0000256" key="4">
    <source>
        <dbReference type="ARBA" id="ARBA00023125"/>
    </source>
</evidence>
<dbReference type="Pfam" id="PF25601">
    <property type="entry name" value="AAA_lid_14"/>
    <property type="match status" value="1"/>
</dbReference>
<dbReference type="SUPFAM" id="SSF46689">
    <property type="entry name" value="Homeodomain-like"/>
    <property type="match status" value="1"/>
</dbReference>
<dbReference type="CDD" id="cd00009">
    <property type="entry name" value="AAA"/>
    <property type="match status" value="1"/>
</dbReference>
<dbReference type="InterPro" id="IPR036291">
    <property type="entry name" value="NAD(P)-bd_dom_sf"/>
</dbReference>
<feature type="domain" description="PAS" evidence="8">
    <location>
        <begin position="115"/>
        <end position="160"/>
    </location>
</feature>
<evidence type="ECO:0000313" key="9">
    <source>
        <dbReference type="EMBL" id="KSU88479.1"/>
    </source>
</evidence>
<dbReference type="PROSITE" id="PS50112">
    <property type="entry name" value="PAS"/>
    <property type="match status" value="2"/>
</dbReference>
<proteinExistence type="predicted"/>
<evidence type="ECO:0000256" key="3">
    <source>
        <dbReference type="ARBA" id="ARBA00023015"/>
    </source>
</evidence>
<dbReference type="PROSITE" id="PS00688">
    <property type="entry name" value="SIGMA54_INTERACT_3"/>
    <property type="match status" value="1"/>
</dbReference>
<dbReference type="AlphaFoldDB" id="A0A0V8JN75"/>
<keyword evidence="1" id="KW-0547">Nucleotide-binding</keyword>
<dbReference type="Gene3D" id="1.10.10.60">
    <property type="entry name" value="Homeodomain-like"/>
    <property type="match status" value="1"/>
</dbReference>
<dbReference type="PROSITE" id="PS00676">
    <property type="entry name" value="SIGMA54_INTERACT_2"/>
    <property type="match status" value="1"/>
</dbReference>
<dbReference type="RefSeq" id="WP_025909231.1">
    <property type="nucleotide sequence ID" value="NZ_KQ758639.1"/>
</dbReference>
<feature type="domain" description="Sigma-54 factor interaction" evidence="7">
    <location>
        <begin position="368"/>
        <end position="598"/>
    </location>
</feature>
<dbReference type="InterPro" id="IPR002197">
    <property type="entry name" value="HTH_Fis"/>
</dbReference>
<organism evidence="9 10">
    <name type="scientific">Priestia veravalensis</name>
    <dbReference type="NCBI Taxonomy" id="1414648"/>
    <lineage>
        <taxon>Bacteria</taxon>
        <taxon>Bacillati</taxon>
        <taxon>Bacillota</taxon>
        <taxon>Bacilli</taxon>
        <taxon>Bacillales</taxon>
        <taxon>Bacillaceae</taxon>
        <taxon>Priestia</taxon>
    </lineage>
</organism>
<dbReference type="SMART" id="SM00382">
    <property type="entry name" value="AAA"/>
    <property type="match status" value="1"/>
</dbReference>
<dbReference type="Pfam" id="PF00989">
    <property type="entry name" value="PAS"/>
    <property type="match status" value="2"/>
</dbReference>
<dbReference type="SUPFAM" id="SSF51735">
    <property type="entry name" value="NAD(P)-binding Rossmann-fold domains"/>
    <property type="match status" value="1"/>
</dbReference>
<dbReference type="Pfam" id="PF00158">
    <property type="entry name" value="Sigma54_activat"/>
    <property type="match status" value="1"/>
</dbReference>
<dbReference type="SUPFAM" id="SSF55785">
    <property type="entry name" value="PYP-like sensor domain (PAS domain)"/>
    <property type="match status" value="2"/>
</dbReference>
<dbReference type="CDD" id="cd00130">
    <property type="entry name" value="PAS"/>
    <property type="match status" value="1"/>
</dbReference>
<dbReference type="Pfam" id="PF02954">
    <property type="entry name" value="HTH_8"/>
    <property type="match status" value="1"/>
</dbReference>
<dbReference type="Gene3D" id="3.40.50.720">
    <property type="entry name" value="NAD(P)-binding Rossmann-like Domain"/>
    <property type="match status" value="1"/>
</dbReference>
<gene>
    <name evidence="9" type="ORF">AS180_07830</name>
</gene>
<dbReference type="NCBIfam" id="TIGR00229">
    <property type="entry name" value="sensory_box"/>
    <property type="match status" value="2"/>
</dbReference>
<dbReference type="Gene3D" id="1.10.8.60">
    <property type="match status" value="1"/>
</dbReference>
<keyword evidence="2" id="KW-0067">ATP-binding</keyword>
<dbReference type="Gene3D" id="3.30.450.20">
    <property type="entry name" value="PAS domain"/>
    <property type="match status" value="2"/>
</dbReference>
<dbReference type="InterPro" id="IPR002078">
    <property type="entry name" value="Sigma_54_int"/>
</dbReference>
<dbReference type="GO" id="GO:0005524">
    <property type="term" value="F:ATP binding"/>
    <property type="evidence" value="ECO:0007669"/>
    <property type="project" value="UniProtKB-KW"/>
</dbReference>
<sequence length="689" mass="76422">MQTVLIIGANTGGLAVLKMIEEAEGVKVAGVVDVNSEAPAMKYAEQLGIKVSTSWSSFLHQGVDVIVDATGSERVFQELHKQKQSNTLLIPGSVAKMMASLMEQKEELIERLTHESDKYNLIFNSTHDAMIVVDKEAKITLFNKSAERITNLKSENVIGKHIHESIPASELPTTLLTKRTDYNQEFTITNSHKVITSRIPMINEKGELFGAFSVFKDITEVVNLAEEVTNLKDIQTMLEAIIQSSEEAISVVDEEGVGLLINPAYTKITGLQRSDIIGKPATTDISEGESMHMQVLKTRRAVRGVSMKVGPNKKDVVVNVAPVIVDGKLKGSVGVIHDISEIQQLTTELNRARQIIRTLEAKYSFADIIGESEEFLLAIEQAKLAAKTPATVLLRGESGTGKELFAHAIHNASERKYNKFVRVNCAALSESLLESELFGYEEGAFSGAKRGGKRGLFEEANNGSIFLDEIGELSAHMQAKLLRVLQEKELVRVGGTSSIPVNVRVIAATNVNLEQGIADGTIRQDLYYRLNKIPIQIPPLRQRKEDIETLALHLITKINQDYGRSVEGLSEDALKLLVHYDWPGNVRELENILGRAVIYMHYSEVIITAKHLPTLNDVSEHTEPTSVDFTIQSGETLSMLVEQYEKDVILHVLKEHDYNKTKTAKRLNISIRALYYKLEKYGIANIGMQ</sequence>
<dbReference type="InterPro" id="IPR027417">
    <property type="entry name" value="P-loop_NTPase"/>
</dbReference>
<dbReference type="PROSITE" id="PS00675">
    <property type="entry name" value="SIGMA54_INTERACT_1"/>
    <property type="match status" value="1"/>
</dbReference>
<comment type="caution">
    <text evidence="9">The sequence shown here is derived from an EMBL/GenBank/DDBJ whole genome shotgun (WGS) entry which is preliminary data.</text>
</comment>
<dbReference type="InterPro" id="IPR058031">
    <property type="entry name" value="AAA_lid_NorR"/>
</dbReference>
<dbReference type="GO" id="GO:0043565">
    <property type="term" value="F:sequence-specific DNA binding"/>
    <property type="evidence" value="ECO:0007669"/>
    <property type="project" value="InterPro"/>
</dbReference>
<dbReference type="InterPro" id="IPR009057">
    <property type="entry name" value="Homeodomain-like_sf"/>
</dbReference>